<dbReference type="EMBL" id="SAUN01000001">
    <property type="protein sequence ID" value="RVX43595.1"/>
    <property type="molecule type" value="Genomic_DNA"/>
</dbReference>
<evidence type="ECO:0000313" key="2">
    <source>
        <dbReference type="EMBL" id="RVX43595.1"/>
    </source>
</evidence>
<proteinExistence type="predicted"/>
<reference evidence="2 3" key="1">
    <citation type="submission" date="2019-01" db="EMBL/GenBank/DDBJ databases">
        <title>Sequencing the genomes of 1000 actinobacteria strains.</title>
        <authorList>
            <person name="Klenk H.-P."/>
        </authorList>
    </citation>
    <scope>NUCLEOTIDE SEQUENCE [LARGE SCALE GENOMIC DNA]</scope>
    <source>
        <strain evidence="2 3">DSM 43925</strain>
    </source>
</reference>
<feature type="transmembrane region" description="Helical" evidence="1">
    <location>
        <begin position="30"/>
        <end position="51"/>
    </location>
</feature>
<sequence>MLGYVVGMLITPIAGQWAAAVGDGALLSELLFMCEALFSIAFLFGLVRLLLRAVRWLVRASVRPGRSREASP</sequence>
<name>A0A438MDI5_9ACTN</name>
<dbReference type="Proteomes" id="UP000284824">
    <property type="component" value="Unassembled WGS sequence"/>
</dbReference>
<protein>
    <submittedName>
        <fullName evidence="2">Uncharacterized protein</fullName>
    </submittedName>
</protein>
<evidence type="ECO:0000313" key="3">
    <source>
        <dbReference type="Proteomes" id="UP000284824"/>
    </source>
</evidence>
<keyword evidence="1" id="KW-0472">Membrane</keyword>
<organism evidence="2 3">
    <name type="scientific">Nonomuraea polychroma</name>
    <dbReference type="NCBI Taxonomy" id="46176"/>
    <lineage>
        <taxon>Bacteria</taxon>
        <taxon>Bacillati</taxon>
        <taxon>Actinomycetota</taxon>
        <taxon>Actinomycetes</taxon>
        <taxon>Streptosporangiales</taxon>
        <taxon>Streptosporangiaceae</taxon>
        <taxon>Nonomuraea</taxon>
    </lineage>
</organism>
<dbReference type="AlphaFoldDB" id="A0A438MDI5"/>
<evidence type="ECO:0000256" key="1">
    <source>
        <dbReference type="SAM" id="Phobius"/>
    </source>
</evidence>
<keyword evidence="1" id="KW-0812">Transmembrane</keyword>
<keyword evidence="3" id="KW-1185">Reference proteome</keyword>
<gene>
    <name evidence="2" type="ORF">EDD27_6286</name>
</gene>
<comment type="caution">
    <text evidence="2">The sequence shown here is derived from an EMBL/GenBank/DDBJ whole genome shotgun (WGS) entry which is preliminary data.</text>
</comment>
<accession>A0A438MDI5</accession>
<keyword evidence="1" id="KW-1133">Transmembrane helix</keyword>